<feature type="binding site" evidence="6">
    <location>
        <position position="342"/>
    </location>
    <ligand>
        <name>alpha-maltose 1-phosphate</name>
        <dbReference type="ChEBI" id="CHEBI:63576"/>
    </ligand>
</feature>
<keyword evidence="4 6" id="KW-0119">Carbohydrate metabolism</keyword>
<dbReference type="PANTHER" id="PTHR47786">
    <property type="entry name" value="ALPHA-1,4-GLUCAN:MALTOSE-1-PHOSPHATE MALTOSYLTRANSFERASE"/>
    <property type="match status" value="1"/>
</dbReference>
<evidence type="ECO:0000313" key="10">
    <source>
        <dbReference type="Proteomes" id="UP000515472"/>
    </source>
</evidence>
<dbReference type="Gene3D" id="3.20.20.80">
    <property type="entry name" value="Glycosidases"/>
    <property type="match status" value="1"/>
</dbReference>
<dbReference type="Gene3D" id="2.60.40.10">
    <property type="entry name" value="Immunoglobulins"/>
    <property type="match status" value="1"/>
</dbReference>
<dbReference type="Pfam" id="PF00128">
    <property type="entry name" value="Alpha-amylase"/>
    <property type="match status" value="1"/>
</dbReference>
<reference evidence="9 10" key="1">
    <citation type="submission" date="2020-06" db="EMBL/GenBank/DDBJ databases">
        <title>Interaction of electrochemicaly active bacteria, Geobacter bremensis R4 on different carbon anode.</title>
        <authorList>
            <person name="Meng L."/>
            <person name="Yoshida N."/>
        </authorList>
    </citation>
    <scope>NUCLEOTIDE SEQUENCE [LARGE SCALE GENOMIC DNA]</scope>
    <source>
        <strain evidence="9 10">R4</strain>
    </source>
</reference>
<dbReference type="InterPro" id="IPR021828">
    <property type="entry name" value="GlgE_dom_N/S"/>
</dbReference>
<dbReference type="EC" id="2.4.99.16" evidence="6"/>
<organism evidence="9 10">
    <name type="scientific">Citrifermentans bremense</name>
    <dbReference type="NCBI Taxonomy" id="60035"/>
    <lineage>
        <taxon>Bacteria</taxon>
        <taxon>Pseudomonadati</taxon>
        <taxon>Thermodesulfobacteriota</taxon>
        <taxon>Desulfuromonadia</taxon>
        <taxon>Geobacterales</taxon>
        <taxon>Geobacteraceae</taxon>
        <taxon>Citrifermentans</taxon>
    </lineage>
</organism>
<dbReference type="SUPFAM" id="SSF51445">
    <property type="entry name" value="(Trans)glycosidases"/>
    <property type="match status" value="1"/>
</dbReference>
<feature type="region of interest" description="Disordered" evidence="7">
    <location>
        <begin position="244"/>
        <end position="271"/>
    </location>
</feature>
<evidence type="ECO:0000256" key="7">
    <source>
        <dbReference type="SAM" id="MobiDB-lite"/>
    </source>
</evidence>
<proteinExistence type="inferred from homology"/>
<dbReference type="InterPro" id="IPR017853">
    <property type="entry name" value="GH"/>
</dbReference>
<dbReference type="InterPro" id="IPR013780">
    <property type="entry name" value="Glyco_hydro_b"/>
</dbReference>
<dbReference type="RefSeq" id="WP_185243798.1">
    <property type="nucleotide sequence ID" value="NZ_AP023213.1"/>
</dbReference>
<keyword evidence="10" id="KW-1185">Reference proteome</keyword>
<dbReference type="InterPro" id="IPR049171">
    <property type="entry name" value="GLGE_C"/>
</dbReference>
<sequence length="660" mass="75780">MEGRARIAIEAVHPQIDCGRFAVQRVMGDEMVVQADIFSDGHDEVVAVLLYRRQGDEIWQETQMQRLENDRWQGSFRLGDPGFYEYSLLGWVDHFRTWQRDLQKRFEAGQDVSVDLKIGSSILAKAAKEANEEDAAKLRQAVEALNQEPEHEGAVALGLDPRLGDLVSTCCARGLATRYHKDLVVRVDRKKALFSSWYELFPRSLGGTEGRHGTLKDCVEILPDIAELGFDVLYLPPIHPIGSSKRKGKANRVEAQPGDPGSPWAIGSPEGGHKSIHPELGTLEDFEDLVREAERHGIEIALDIAFQCSPDHPYLKEHPEWFLWRPDGTVQYAENPPKKYQDIVPFNFETPQWQELWEELKSIFFFWIDRGVRIFRVDNPHTKPFPMWEWIIAQAREKDPDVIFLAEAFTRQKIMYRLAKLGFSQSYSYFAWRNSKRELTDYLTELTRSDAKEFMRPNFWPNTPDILTEYLQYGGRAAFMIRVTLAATLSSNFGIYGPAYELCVPTAEAPGSEEYKDAEKYEIRPWDRNGAGNIRELIVKLNRIRREHAALQETNNVQFLESDSDSVLFFVKTAKKQGDSLLVAVNLDPFRVRNVKLRMPLGLLGVLPGQSYLLHDLLGGERSIWQGEWASVILDPQIGPACIFRLSTWLRRESDFDYYF</sequence>
<dbReference type="GO" id="GO:0004553">
    <property type="term" value="F:hydrolase activity, hydrolyzing O-glycosyl compounds"/>
    <property type="evidence" value="ECO:0007669"/>
    <property type="project" value="InterPro"/>
</dbReference>
<feature type="active site" description="Nucleophile" evidence="6">
    <location>
        <position position="378"/>
    </location>
</feature>
<dbReference type="Gene3D" id="1.20.58.80">
    <property type="entry name" value="Phosphotransferase system, lactose/cellobiose-type IIA subunit"/>
    <property type="match status" value="1"/>
</dbReference>
<protein>
    <recommendedName>
        <fullName evidence="6">Alpha-1,4-glucan:maltose-1-phosphate maltosyltransferase</fullName>
        <shortName evidence="6">GMPMT</shortName>
        <ecNumber evidence="6">2.4.99.16</ecNumber>
    </recommendedName>
    <alternativeName>
        <fullName evidence="6">(1-&gt;4)-alpha-D-glucan:maltose-1-phosphate alpha-D-maltosyltransferase</fullName>
    </alternativeName>
</protein>
<dbReference type="InterPro" id="IPR013783">
    <property type="entry name" value="Ig-like_fold"/>
</dbReference>
<evidence type="ECO:0000256" key="1">
    <source>
        <dbReference type="ARBA" id="ARBA00011738"/>
    </source>
</evidence>
<keyword evidence="2 6" id="KW-0328">Glycosyltransferase</keyword>
<evidence type="ECO:0000256" key="6">
    <source>
        <dbReference type="HAMAP-Rule" id="MF_02124"/>
    </source>
</evidence>
<dbReference type="Gene3D" id="2.60.40.1180">
    <property type="entry name" value="Golgi alpha-mannosidase II"/>
    <property type="match status" value="1"/>
</dbReference>
<evidence type="ECO:0000256" key="4">
    <source>
        <dbReference type="ARBA" id="ARBA00023277"/>
    </source>
</evidence>
<dbReference type="Proteomes" id="UP000515472">
    <property type="component" value="Chromosome"/>
</dbReference>
<evidence type="ECO:0000259" key="8">
    <source>
        <dbReference type="SMART" id="SM00642"/>
    </source>
</evidence>
<dbReference type="Pfam" id="PF11896">
    <property type="entry name" value="GlgE_dom_N_S"/>
    <property type="match status" value="1"/>
</dbReference>
<feature type="binding site" evidence="6">
    <location>
        <position position="379"/>
    </location>
    <ligand>
        <name>alpha-maltose 1-phosphate</name>
        <dbReference type="ChEBI" id="CHEBI:63576"/>
    </ligand>
</feature>
<evidence type="ECO:0000256" key="3">
    <source>
        <dbReference type="ARBA" id="ARBA00022679"/>
    </source>
</evidence>
<feature type="active site" description="Proton donor" evidence="6">
    <location>
        <position position="407"/>
    </location>
</feature>
<name>A0A6S6LX69_9BACT</name>
<evidence type="ECO:0000256" key="2">
    <source>
        <dbReference type="ARBA" id="ARBA00022676"/>
    </source>
</evidence>
<dbReference type="GO" id="GO:0030979">
    <property type="term" value="P:alpha-glucan biosynthetic process"/>
    <property type="evidence" value="ECO:0007669"/>
    <property type="project" value="UniProtKB-UniRule"/>
</dbReference>
<comment type="function">
    <text evidence="6">Maltosyltransferase that uses maltose 1-phosphate (M1P) as the sugar donor to elongate linear or branched alpha-(1-&gt;4)-glucans. Is involved in a branched alpha-glucan biosynthetic pathway from trehalose, together with TreS, Mak and GlgB.</text>
</comment>
<comment type="similarity">
    <text evidence="6">Belongs to the glycosyl hydrolase 13 family. GlgE subfamily.</text>
</comment>
<dbReference type="SMART" id="SM00642">
    <property type="entry name" value="Aamy"/>
    <property type="match status" value="1"/>
</dbReference>
<feature type="binding site" evidence="6">
    <location>
        <position position="247"/>
    </location>
    <ligand>
        <name>alpha-maltose 1-phosphate</name>
        <dbReference type="ChEBI" id="CHEBI:63576"/>
    </ligand>
</feature>
<dbReference type="KEGG" id="gbn:GEOBRER4_01200"/>
<feature type="binding site" evidence="6">
    <location>
        <begin position="520"/>
        <end position="521"/>
    </location>
    <ligand>
        <name>alpha-maltose 1-phosphate</name>
        <dbReference type="ChEBI" id="CHEBI:63576"/>
    </ligand>
</feature>
<dbReference type="CDD" id="cd11344">
    <property type="entry name" value="AmyAc_GlgE_like"/>
    <property type="match status" value="1"/>
</dbReference>
<evidence type="ECO:0000313" key="9">
    <source>
        <dbReference type="EMBL" id="BCG45370.1"/>
    </source>
</evidence>
<feature type="binding site" evidence="6">
    <location>
        <position position="307"/>
    </location>
    <ligand>
        <name>alpha-maltose 1-phosphate</name>
        <dbReference type="ChEBI" id="CHEBI:63576"/>
    </ligand>
</feature>
<keyword evidence="3 6" id="KW-0808">Transferase</keyword>
<dbReference type="HAMAP" id="MF_02124">
    <property type="entry name" value="GlgE"/>
    <property type="match status" value="1"/>
</dbReference>
<dbReference type="InterPro" id="IPR026585">
    <property type="entry name" value="GlgE"/>
</dbReference>
<feature type="domain" description="Glycosyl hydrolase family 13 catalytic" evidence="8">
    <location>
        <begin position="195"/>
        <end position="545"/>
    </location>
</feature>
<evidence type="ECO:0000256" key="5">
    <source>
        <dbReference type="ARBA" id="ARBA00048735"/>
    </source>
</evidence>
<accession>A0A6S6LX69</accession>
<dbReference type="AlphaFoldDB" id="A0A6S6LX69"/>
<dbReference type="EMBL" id="AP023213">
    <property type="protein sequence ID" value="BCG45370.1"/>
    <property type="molecule type" value="Genomic_DNA"/>
</dbReference>
<dbReference type="PANTHER" id="PTHR47786:SF2">
    <property type="entry name" value="GLYCOSYL HYDROLASE FAMILY 13 CATALYTIC DOMAIN-CONTAINING PROTEIN"/>
    <property type="match status" value="1"/>
</dbReference>
<gene>
    <name evidence="6" type="primary">glgE</name>
    <name evidence="9" type="ORF">GEOBRER4_n0124</name>
</gene>
<comment type="subunit">
    <text evidence="1 6">Homodimer.</text>
</comment>
<dbReference type="InterPro" id="IPR006047">
    <property type="entry name" value="GH13_cat_dom"/>
</dbReference>
<comment type="catalytic activity">
    <reaction evidence="5 6">
        <text>alpha-maltose 1-phosphate + [(1-&gt;4)-alpha-D-glucosyl](n) = [(1-&gt;4)-alpha-D-glucosyl](n+2) + phosphate</text>
        <dbReference type="Rhea" id="RHEA:42692"/>
        <dbReference type="Rhea" id="RHEA-COMP:9584"/>
        <dbReference type="Rhea" id="RHEA-COMP:10183"/>
        <dbReference type="ChEBI" id="CHEBI:15444"/>
        <dbReference type="ChEBI" id="CHEBI:43474"/>
        <dbReference type="ChEBI" id="CHEBI:63576"/>
        <dbReference type="EC" id="2.4.99.16"/>
    </reaction>
</comment>
<dbReference type="GO" id="GO:0016758">
    <property type="term" value="F:hexosyltransferase activity"/>
    <property type="evidence" value="ECO:0007669"/>
    <property type="project" value="UniProtKB-UniRule"/>
</dbReference>
<feature type="site" description="Transition state stabilizer" evidence="6">
    <location>
        <position position="465"/>
    </location>
</feature>
<dbReference type="Pfam" id="PF21702">
    <property type="entry name" value="GLGE_C"/>
    <property type="match status" value="1"/>
</dbReference>